<name>A0A1V0SLN0_9VIRU</name>
<keyword evidence="1" id="KW-0812">Transmembrane</keyword>
<gene>
    <name evidence="3" type="ORF">Klosneuvirus_6_90</name>
</gene>
<accession>A0A1V0SLN0</accession>
<dbReference type="GO" id="GO:0016810">
    <property type="term" value="F:hydrolase activity, acting on carbon-nitrogen (but not peptide) bonds"/>
    <property type="evidence" value="ECO:0007669"/>
    <property type="project" value="InterPro"/>
</dbReference>
<proteinExistence type="predicted"/>
<feature type="transmembrane region" description="Helical" evidence="1">
    <location>
        <begin position="12"/>
        <end position="34"/>
    </location>
</feature>
<dbReference type="Pfam" id="PF01522">
    <property type="entry name" value="Polysacc_deac_1"/>
    <property type="match status" value="1"/>
</dbReference>
<evidence type="ECO:0000313" key="3">
    <source>
        <dbReference type="EMBL" id="ARF12528.1"/>
    </source>
</evidence>
<feature type="domain" description="NodB homology" evidence="2">
    <location>
        <begin position="65"/>
        <end position="246"/>
    </location>
</feature>
<evidence type="ECO:0000259" key="2">
    <source>
        <dbReference type="PROSITE" id="PS51677"/>
    </source>
</evidence>
<dbReference type="PANTHER" id="PTHR10587:SF137">
    <property type="entry name" value="4-DEOXY-4-FORMAMIDO-L-ARABINOSE-PHOSPHOUNDECAPRENOL DEFORMYLASE ARND-RELATED"/>
    <property type="match status" value="1"/>
</dbReference>
<dbReference type="InterPro" id="IPR011330">
    <property type="entry name" value="Glyco_hydro/deAcase_b/a-brl"/>
</dbReference>
<dbReference type="SUPFAM" id="SSF88713">
    <property type="entry name" value="Glycoside hydrolase/deacetylase"/>
    <property type="match status" value="1"/>
</dbReference>
<keyword evidence="1" id="KW-0472">Membrane</keyword>
<keyword evidence="1" id="KW-1133">Transmembrane helix</keyword>
<protein>
    <submittedName>
        <fullName evidence="3">Polysaccharide deacetylase</fullName>
    </submittedName>
</protein>
<dbReference type="PROSITE" id="PS51677">
    <property type="entry name" value="NODB"/>
    <property type="match status" value="1"/>
</dbReference>
<dbReference type="InterPro" id="IPR002509">
    <property type="entry name" value="NODB_dom"/>
</dbReference>
<evidence type="ECO:0000256" key="1">
    <source>
        <dbReference type="SAM" id="Phobius"/>
    </source>
</evidence>
<dbReference type="GO" id="GO:0005975">
    <property type="term" value="P:carbohydrate metabolic process"/>
    <property type="evidence" value="ECO:0007669"/>
    <property type="project" value="InterPro"/>
</dbReference>
<dbReference type="Gene3D" id="3.20.20.370">
    <property type="entry name" value="Glycoside hydrolase/deacetylase"/>
    <property type="match status" value="1"/>
</dbReference>
<dbReference type="EMBL" id="KY684113">
    <property type="protein sequence ID" value="ARF12528.1"/>
    <property type="molecule type" value="Genomic_DNA"/>
</dbReference>
<dbReference type="PANTHER" id="PTHR10587">
    <property type="entry name" value="GLYCOSYL TRANSFERASE-RELATED"/>
    <property type="match status" value="1"/>
</dbReference>
<organism evidence="3">
    <name type="scientific">Klosneuvirus KNV1</name>
    <dbReference type="NCBI Taxonomy" id="1977640"/>
    <lineage>
        <taxon>Viruses</taxon>
        <taxon>Varidnaviria</taxon>
        <taxon>Bamfordvirae</taxon>
        <taxon>Nucleocytoviricota</taxon>
        <taxon>Megaviricetes</taxon>
        <taxon>Imitervirales</taxon>
        <taxon>Mimiviridae</taxon>
        <taxon>Klosneuvirinae</taxon>
        <taxon>Klosneuvirus</taxon>
    </lineage>
</organism>
<sequence length="254" mass="29898">MIEFAVVISIFGLYWFNFIRLYTFLTLLITIYWLPKWLFLELFMDIFYPTVVTRPRLLFHEFGHNRIALTFDDAPYGSHEEIIKILDMYNMKGTFFIISDYVNSQNYQILVNAVKNGHQLANHGKTNSFHAIKSMESLKKEIAVCDLLLVEIYKEAGVELPQMFYRPGCGAFTNQMLKHVESLNYKLALGSVYPNDPIVRSSFINYHYIINHLENDDIVILHDRKWTVPLLQKLLPYLNEYGYQAVTLHELFTY</sequence>
<dbReference type="InterPro" id="IPR050248">
    <property type="entry name" value="Polysacc_deacetylase_ArnD"/>
</dbReference>
<reference evidence="3" key="1">
    <citation type="journal article" date="2017" name="Science">
        <title>Giant viruses with an expanded complement of translation system components.</title>
        <authorList>
            <person name="Schulz F."/>
            <person name="Yutin N."/>
            <person name="Ivanova N.N."/>
            <person name="Ortega D.R."/>
            <person name="Lee T.K."/>
            <person name="Vierheilig J."/>
            <person name="Daims H."/>
            <person name="Horn M."/>
            <person name="Wagner M."/>
            <person name="Jensen G.J."/>
            <person name="Kyrpides N.C."/>
            <person name="Koonin E.V."/>
            <person name="Woyke T."/>
        </authorList>
    </citation>
    <scope>NUCLEOTIDE SEQUENCE</scope>
    <source>
        <strain evidence="3">KNV1</strain>
    </source>
</reference>